<dbReference type="RefSeq" id="WP_011421065.1">
    <property type="nucleotide sequence ID" value="NC_007760.1"/>
</dbReference>
<dbReference type="InterPro" id="IPR005530">
    <property type="entry name" value="SPW"/>
</dbReference>
<evidence type="ECO:0000313" key="3">
    <source>
        <dbReference type="EMBL" id="ABC81783.1"/>
    </source>
</evidence>
<protein>
    <recommendedName>
        <fullName evidence="2">SPW repeat-containing integral membrane domain-containing protein</fullName>
    </recommendedName>
</protein>
<proteinExistence type="predicted"/>
<feature type="transmembrane region" description="Helical" evidence="1">
    <location>
        <begin position="81"/>
        <end position="99"/>
    </location>
</feature>
<sequence length="109" mass="11468">MAARTLTLMLGLWLFVSAFLWRRAPASFANACAVGLLACAAALWAMWRPRVRLAGVALSAWLLAAALLLPPPSPSARWNDVAVALAMFLTALVPGTMYSSRRAVAAGGA</sequence>
<feature type="domain" description="SPW repeat-containing integral membrane" evidence="2">
    <location>
        <begin position="4"/>
        <end position="92"/>
    </location>
</feature>
<keyword evidence="1" id="KW-0472">Membrane</keyword>
<gene>
    <name evidence="3" type="ordered locus">Adeh_2013</name>
</gene>
<evidence type="ECO:0000256" key="1">
    <source>
        <dbReference type="SAM" id="Phobius"/>
    </source>
</evidence>
<feature type="transmembrane region" description="Helical" evidence="1">
    <location>
        <begin position="28"/>
        <end position="46"/>
    </location>
</feature>
<dbReference type="eggNOG" id="ENOG5030TGT">
    <property type="taxonomic scope" value="Bacteria"/>
</dbReference>
<dbReference type="HOGENOM" id="CLU_149366_0_0_7"/>
<dbReference type="OrthoDB" id="5516370at2"/>
<keyword evidence="1" id="KW-1133">Transmembrane helix</keyword>
<evidence type="ECO:0000313" key="4">
    <source>
        <dbReference type="Proteomes" id="UP000001935"/>
    </source>
</evidence>
<reference evidence="3" key="1">
    <citation type="submission" date="2006-01" db="EMBL/GenBank/DDBJ databases">
        <title>Complete sequence of Anaeromyxobacter dehalogenans 2CP-C.</title>
        <authorList>
            <consortium name="US DOE Joint Genome Institute"/>
            <person name="Copeland A."/>
            <person name="Lucas S."/>
            <person name="Lapidus A."/>
            <person name="Barry K."/>
            <person name="Detter J.C."/>
            <person name="Glavina T."/>
            <person name="Hammon N."/>
            <person name="Israni S."/>
            <person name="Pitluck S."/>
            <person name="Brettin T."/>
            <person name="Bruce D."/>
            <person name="Han C."/>
            <person name="Tapia R."/>
            <person name="Gilna P."/>
            <person name="Kiss H."/>
            <person name="Schmutz J."/>
            <person name="Larimer F."/>
            <person name="Land M."/>
            <person name="Kyrpides N."/>
            <person name="Anderson I."/>
            <person name="Sanford R.A."/>
            <person name="Ritalahti K.M."/>
            <person name="Thomas H.S."/>
            <person name="Kirby J.R."/>
            <person name="Zhulin I.B."/>
            <person name="Loeffler F.E."/>
            <person name="Richardson P."/>
        </authorList>
    </citation>
    <scope>NUCLEOTIDE SEQUENCE</scope>
    <source>
        <strain evidence="3">2CP-C</strain>
    </source>
</reference>
<keyword evidence="1" id="KW-0812">Transmembrane</keyword>
<dbReference type="KEGG" id="ade:Adeh_2013"/>
<evidence type="ECO:0000259" key="2">
    <source>
        <dbReference type="Pfam" id="PF03779"/>
    </source>
</evidence>
<dbReference type="STRING" id="290397.Adeh_2013"/>
<dbReference type="Proteomes" id="UP000001935">
    <property type="component" value="Chromosome"/>
</dbReference>
<organism evidence="3 4">
    <name type="scientific">Anaeromyxobacter dehalogenans (strain 2CP-C)</name>
    <dbReference type="NCBI Taxonomy" id="290397"/>
    <lineage>
        <taxon>Bacteria</taxon>
        <taxon>Pseudomonadati</taxon>
        <taxon>Myxococcota</taxon>
        <taxon>Myxococcia</taxon>
        <taxon>Myxococcales</taxon>
        <taxon>Cystobacterineae</taxon>
        <taxon>Anaeromyxobacteraceae</taxon>
        <taxon>Anaeromyxobacter</taxon>
    </lineage>
</organism>
<dbReference type="AlphaFoldDB" id="Q2IJF1"/>
<dbReference type="EMBL" id="CP000251">
    <property type="protein sequence ID" value="ABC81783.1"/>
    <property type="molecule type" value="Genomic_DNA"/>
</dbReference>
<dbReference type="Pfam" id="PF03779">
    <property type="entry name" value="SPW"/>
    <property type="match status" value="1"/>
</dbReference>
<name>Q2IJF1_ANADE</name>
<feature type="transmembrane region" description="Helical" evidence="1">
    <location>
        <begin position="53"/>
        <end position="69"/>
    </location>
</feature>
<accession>Q2IJF1</accession>